<keyword evidence="5" id="KW-1185">Reference proteome</keyword>
<keyword evidence="3" id="KW-0732">Signal</keyword>
<protein>
    <submittedName>
        <fullName evidence="4">TRAP-type C4-dicarboxylate transport system, substrate-binding protein</fullName>
    </submittedName>
</protein>
<dbReference type="GO" id="GO:0055085">
    <property type="term" value="P:transmembrane transport"/>
    <property type="evidence" value="ECO:0007669"/>
    <property type="project" value="InterPro"/>
</dbReference>
<dbReference type="PANTHER" id="PTHR33376">
    <property type="match status" value="1"/>
</dbReference>
<dbReference type="EMBL" id="FOLO01000023">
    <property type="protein sequence ID" value="SFC92111.1"/>
    <property type="molecule type" value="Genomic_DNA"/>
</dbReference>
<dbReference type="InterPro" id="IPR018389">
    <property type="entry name" value="DctP_fam"/>
</dbReference>
<evidence type="ECO:0000313" key="4">
    <source>
        <dbReference type="EMBL" id="SFC92111.1"/>
    </source>
</evidence>
<proteinExistence type="inferred from homology"/>
<dbReference type="InterPro" id="IPR038404">
    <property type="entry name" value="TRAP_DctP_sf"/>
</dbReference>
<evidence type="ECO:0000256" key="1">
    <source>
        <dbReference type="ARBA" id="ARBA00009023"/>
    </source>
</evidence>
<keyword evidence="2" id="KW-0813">Transport</keyword>
<dbReference type="PANTHER" id="PTHR33376:SF7">
    <property type="entry name" value="C4-DICARBOXYLATE-BINDING PROTEIN DCTB"/>
    <property type="match status" value="1"/>
</dbReference>
<dbReference type="Pfam" id="PF03480">
    <property type="entry name" value="DctP"/>
    <property type="match status" value="1"/>
</dbReference>
<evidence type="ECO:0000313" key="5">
    <source>
        <dbReference type="Proteomes" id="UP000198862"/>
    </source>
</evidence>
<organism evidence="4 5">
    <name type="scientific">Pseudoalteromonas denitrificans DSM 6059</name>
    <dbReference type="NCBI Taxonomy" id="1123010"/>
    <lineage>
        <taxon>Bacteria</taxon>
        <taxon>Pseudomonadati</taxon>
        <taxon>Pseudomonadota</taxon>
        <taxon>Gammaproteobacteria</taxon>
        <taxon>Alteromonadales</taxon>
        <taxon>Pseudoalteromonadaceae</taxon>
        <taxon>Pseudoalteromonas</taxon>
    </lineage>
</organism>
<dbReference type="CDD" id="cd13603">
    <property type="entry name" value="PBP2_TRAP_Siap_TeaA_like"/>
    <property type="match status" value="1"/>
</dbReference>
<name>A0A1I1N395_9GAMM</name>
<gene>
    <name evidence="4" type="ORF">SAMN02745724_02920</name>
</gene>
<reference evidence="4 5" key="1">
    <citation type="submission" date="2016-10" db="EMBL/GenBank/DDBJ databases">
        <authorList>
            <person name="de Groot N.N."/>
        </authorList>
    </citation>
    <scope>NUCLEOTIDE SEQUENCE [LARGE SCALE GENOMIC DNA]</scope>
    <source>
        <strain evidence="4 5">DSM 6059</strain>
    </source>
</reference>
<accession>A0A1I1N395</accession>
<dbReference type="Proteomes" id="UP000198862">
    <property type="component" value="Unassembled WGS sequence"/>
</dbReference>
<evidence type="ECO:0000256" key="2">
    <source>
        <dbReference type="ARBA" id="ARBA00022448"/>
    </source>
</evidence>
<dbReference type="NCBIfam" id="NF037995">
    <property type="entry name" value="TRAP_S1"/>
    <property type="match status" value="1"/>
</dbReference>
<comment type="similarity">
    <text evidence="1">Belongs to the bacterial solute-binding protein 7 family.</text>
</comment>
<dbReference type="Gene3D" id="3.40.190.170">
    <property type="entry name" value="Bacterial extracellular solute-binding protein, family 7"/>
    <property type="match status" value="1"/>
</dbReference>
<sequence length="313" mass="35936">MVALKKFTQLIELYSEGALVGEVHFRGSNLTPEIMGEEVNVTMLMSGNSGVHKKVHVTAVAAGNVSFKAKILEFLMLPYIFEDKYAAQRLFNSELMTHQVNKVLIKKHNIRALGWLIGGYRHLTNAIKPINKIEDIQGLAIRTPINHLMVETYRVFGAKVVPLSWNKTFLALKSKRVQGQENPYSVIVDSKFWLANQKYITKNGPFLWVGPILINETFFQNLPVKMQKIVEKSGEEASKFQWRWSHENTQHFLNILKENNMEIMEVEDKPKWISAVKPLWRTQYKIIGYGNEHTGKKLVERVVNITSQAKSEN</sequence>
<dbReference type="AlphaFoldDB" id="A0A1I1N395"/>
<dbReference type="STRING" id="1123010.SAMN02745724_02920"/>
<evidence type="ECO:0000256" key="3">
    <source>
        <dbReference type="ARBA" id="ARBA00022729"/>
    </source>
</evidence>